<feature type="region of interest" description="Disordered" evidence="1">
    <location>
        <begin position="110"/>
        <end position="143"/>
    </location>
</feature>
<dbReference type="InterPro" id="IPR053946">
    <property type="entry name" value="YscD_ppl_3rd"/>
</dbReference>
<dbReference type="Proteomes" id="UP000494203">
    <property type="component" value="Unassembled WGS sequence"/>
</dbReference>
<sequence>MSEALELRVLSGLHRDARCLVADGSVLGADPACDIVLADDGMGPRAARVRIGEGGWDLALDDAAPAQTPATPFNRPVPLGPVWITVARRGDPWTNAPDAANDAVAPAVTAPEAAPPPETAAPAAGAARPQERRPPPPAPVRRKRDSWPMLLGLGAVALTIIVAIFLALMPPSTASRAPQVDPRLAAAEKSVGQISAIFERMGLASRLHVSMSRNGTVTVSGWVRNAAEQDAVAAALSQVWPMPAMRISNEDEVVRTARGALRAFNVRYEPRYEGDGRLVVAGIASSARERASALDALRAQLPGMTVLGNDIALTQQLSDTLSSQLVDAGLSGITLAWKPDHLEIAAGALDDDQQARLREVLDDFNQRHLGVARLAAASAAPTADSVPFVIRSVVGGPQPFVVLEDGSKLLVGGVYRKYRLVAVENTRIIFEGPRTAIVTR</sequence>
<dbReference type="Pfam" id="PF21934">
    <property type="entry name" value="Yop-YscD_ppl_3rd"/>
    <property type="match status" value="1"/>
</dbReference>
<feature type="transmembrane region" description="Helical" evidence="2">
    <location>
        <begin position="150"/>
        <end position="169"/>
    </location>
</feature>
<evidence type="ECO:0000259" key="3">
    <source>
        <dbReference type="Pfam" id="PF21934"/>
    </source>
</evidence>
<dbReference type="InterPro" id="IPR012843">
    <property type="entry name" value="YscD"/>
</dbReference>
<accession>A0A6S7EAB8</accession>
<name>A0A6S7EAB8_9BURK</name>
<evidence type="ECO:0000313" key="4">
    <source>
        <dbReference type="EMBL" id="CAB3903139.1"/>
    </source>
</evidence>
<feature type="domain" description="YscD-like Bon-like" evidence="3">
    <location>
        <begin position="317"/>
        <end position="368"/>
    </location>
</feature>
<dbReference type="NCBIfam" id="TIGR02500">
    <property type="entry name" value="type_III_yscD"/>
    <property type="match status" value="1"/>
</dbReference>
<reference evidence="4 5" key="1">
    <citation type="submission" date="2020-04" db="EMBL/GenBank/DDBJ databases">
        <authorList>
            <person name="De Canck E."/>
        </authorList>
    </citation>
    <scope>NUCLEOTIDE SEQUENCE [LARGE SCALE GENOMIC DNA]</scope>
    <source>
        <strain evidence="4 5">LMG 26788</strain>
    </source>
</reference>
<dbReference type="RefSeq" id="WP_175141640.1">
    <property type="nucleotide sequence ID" value="NZ_CADIKZ010000013.1"/>
</dbReference>
<keyword evidence="2" id="KW-0812">Transmembrane</keyword>
<dbReference type="EMBL" id="CADIKZ010000013">
    <property type="protein sequence ID" value="CAB3903139.1"/>
    <property type="molecule type" value="Genomic_DNA"/>
</dbReference>
<evidence type="ECO:0000256" key="2">
    <source>
        <dbReference type="SAM" id="Phobius"/>
    </source>
</evidence>
<proteinExistence type="predicted"/>
<gene>
    <name evidence="4" type="ORF">LMG26788_04385</name>
</gene>
<protein>
    <recommendedName>
        <fullName evidence="3">YscD-like Bon-like domain-containing protein</fullName>
    </recommendedName>
</protein>
<keyword evidence="2" id="KW-1133">Transmembrane helix</keyword>
<keyword evidence="2" id="KW-0472">Membrane</keyword>
<keyword evidence="5" id="KW-1185">Reference proteome</keyword>
<evidence type="ECO:0000256" key="1">
    <source>
        <dbReference type="SAM" id="MobiDB-lite"/>
    </source>
</evidence>
<evidence type="ECO:0000313" key="5">
    <source>
        <dbReference type="Proteomes" id="UP000494203"/>
    </source>
</evidence>
<organism evidence="4 5">
    <name type="scientific">Achromobacter pulmonis</name>
    <dbReference type="NCBI Taxonomy" id="1389932"/>
    <lineage>
        <taxon>Bacteria</taxon>
        <taxon>Pseudomonadati</taxon>
        <taxon>Pseudomonadota</taxon>
        <taxon>Betaproteobacteria</taxon>
        <taxon>Burkholderiales</taxon>
        <taxon>Alcaligenaceae</taxon>
        <taxon>Achromobacter</taxon>
    </lineage>
</organism>
<dbReference type="AlphaFoldDB" id="A0A6S7EAB8"/>